<name>A0ABV3PIM1_9HYPH</name>
<dbReference type="Pfam" id="PF13481">
    <property type="entry name" value="AAA_25"/>
    <property type="match status" value="1"/>
</dbReference>
<gene>
    <name evidence="1" type="ORF">ABXS05_08010</name>
</gene>
<sequence>MESSGSRRTRDDFPLAPLVVVDPIRFQGLPIPERQWLLQGWIPLGAVTSIYGDGGAGKSLLAQLLATCCATGRDFLGFSVMRCKVLAIFCEDDNDELQRRQAAINQTLGIDFADLEGMQWVSRVGMDNSLVHFHADGSCEPTPLYFQIIEAAKAFGAQLVIIDTAADTFAGNENIRPQVRAFISALTRIAIEIGGAVVLLAHPSQTGKNSGSGDGGSTAWNNSVRSRIYLERPKIQDGETADPDRRILSRQKANYATAGVELQLRYQDGVFVNETPTQVAGSGRMRQAEAEDAFIAGLRELGEKNIRCNVHRGQANFAPKALREKTKACASFSDDELGAALNRLLKASRVKSVEEGSPSRRRSYLAIIDETPPLPGL</sequence>
<reference evidence="1 2" key="1">
    <citation type="submission" date="2024-07" db="EMBL/GenBank/DDBJ databases">
        <title>Description of Labrys sedimenti sp. nov., isolated from a diclofenac-degrading enrichment culture.</title>
        <authorList>
            <person name="Tancsics A."/>
            <person name="Csepanyi A."/>
        </authorList>
    </citation>
    <scope>NUCLEOTIDE SEQUENCE [LARGE SCALE GENOMIC DNA]</scope>
    <source>
        <strain evidence="1 2">LMG 23578</strain>
    </source>
</reference>
<dbReference type="Proteomes" id="UP001555786">
    <property type="component" value="Unassembled WGS sequence"/>
</dbReference>
<dbReference type="EMBL" id="JBFNQD010000002">
    <property type="protein sequence ID" value="MEW9305475.1"/>
    <property type="molecule type" value="Genomic_DNA"/>
</dbReference>
<evidence type="ECO:0000313" key="2">
    <source>
        <dbReference type="Proteomes" id="UP001555786"/>
    </source>
</evidence>
<protein>
    <submittedName>
        <fullName evidence="1">AAA family ATPase</fullName>
    </submittedName>
</protein>
<organism evidence="1 2">
    <name type="scientific">Labrys neptuniae</name>
    <dbReference type="NCBI Taxonomy" id="376174"/>
    <lineage>
        <taxon>Bacteria</taxon>
        <taxon>Pseudomonadati</taxon>
        <taxon>Pseudomonadota</taxon>
        <taxon>Alphaproteobacteria</taxon>
        <taxon>Hyphomicrobiales</taxon>
        <taxon>Xanthobacteraceae</taxon>
        <taxon>Labrys</taxon>
    </lineage>
</organism>
<dbReference type="InterPro" id="IPR027417">
    <property type="entry name" value="P-loop_NTPase"/>
</dbReference>
<proteinExistence type="predicted"/>
<keyword evidence="2" id="KW-1185">Reference proteome</keyword>
<dbReference type="RefSeq" id="WP_367623519.1">
    <property type="nucleotide sequence ID" value="NZ_JBFNQD010000002.1"/>
</dbReference>
<dbReference type="Gene3D" id="3.40.50.300">
    <property type="entry name" value="P-loop containing nucleotide triphosphate hydrolases"/>
    <property type="match status" value="1"/>
</dbReference>
<accession>A0ABV3PIM1</accession>
<comment type="caution">
    <text evidence="1">The sequence shown here is derived from an EMBL/GenBank/DDBJ whole genome shotgun (WGS) entry which is preliminary data.</text>
</comment>
<evidence type="ECO:0000313" key="1">
    <source>
        <dbReference type="EMBL" id="MEW9305475.1"/>
    </source>
</evidence>
<dbReference type="SUPFAM" id="SSF52540">
    <property type="entry name" value="P-loop containing nucleoside triphosphate hydrolases"/>
    <property type="match status" value="1"/>
</dbReference>